<name>A0ABP7V2N2_9ACTN</name>
<comment type="cofactor">
    <cofactor evidence="1">
        <name>FAD</name>
        <dbReference type="ChEBI" id="CHEBI:57692"/>
    </cofactor>
</comment>
<dbReference type="EMBL" id="BAAAZG010000001">
    <property type="protein sequence ID" value="GAA4057969.1"/>
    <property type="molecule type" value="Genomic_DNA"/>
</dbReference>
<feature type="domain" description="FAD-binding" evidence="4">
    <location>
        <begin position="6"/>
        <end position="359"/>
    </location>
</feature>
<dbReference type="PRINTS" id="PR00420">
    <property type="entry name" value="RNGMNOXGNASE"/>
</dbReference>
<evidence type="ECO:0000256" key="1">
    <source>
        <dbReference type="ARBA" id="ARBA00001974"/>
    </source>
</evidence>
<dbReference type="InterPro" id="IPR002938">
    <property type="entry name" value="FAD-bd"/>
</dbReference>
<protein>
    <submittedName>
        <fullName evidence="5">FAD-dependent oxidoreductase</fullName>
    </submittedName>
</protein>
<dbReference type="Gene3D" id="3.40.30.120">
    <property type="match status" value="1"/>
</dbReference>
<dbReference type="InterPro" id="IPR036188">
    <property type="entry name" value="FAD/NAD-bd_sf"/>
</dbReference>
<keyword evidence="6" id="KW-1185">Reference proteome</keyword>
<dbReference type="Gene3D" id="3.50.50.60">
    <property type="entry name" value="FAD/NAD(P)-binding domain"/>
    <property type="match status" value="1"/>
</dbReference>
<comment type="caution">
    <text evidence="5">The sequence shown here is derived from an EMBL/GenBank/DDBJ whole genome shotgun (WGS) entry which is preliminary data.</text>
</comment>
<dbReference type="PANTHER" id="PTHR43004">
    <property type="entry name" value="TRK SYSTEM POTASSIUM UPTAKE PROTEIN"/>
    <property type="match status" value="1"/>
</dbReference>
<evidence type="ECO:0000313" key="5">
    <source>
        <dbReference type="EMBL" id="GAA4057969.1"/>
    </source>
</evidence>
<dbReference type="Gene3D" id="3.30.9.10">
    <property type="entry name" value="D-Amino Acid Oxidase, subunit A, domain 2"/>
    <property type="match status" value="1"/>
</dbReference>
<evidence type="ECO:0000313" key="6">
    <source>
        <dbReference type="Proteomes" id="UP001500683"/>
    </source>
</evidence>
<dbReference type="SUPFAM" id="SSF51905">
    <property type="entry name" value="FAD/NAD(P)-binding domain"/>
    <property type="match status" value="1"/>
</dbReference>
<dbReference type="Pfam" id="PF21274">
    <property type="entry name" value="Rng_hyd_C"/>
    <property type="match status" value="1"/>
</dbReference>
<gene>
    <name evidence="5" type="ORF">GCM10022214_07620</name>
</gene>
<keyword evidence="3" id="KW-0274">FAD</keyword>
<sequence>MGETQVPVLIAGGGTVGLAMAVFLGHHGVRALVVERREGLSDHPRATGLSGRTLELMREVGLQQAVEKECFVPADRIWRRTVRTLAELRTAPGEFTVPETHPMLAAGGPSDLLTPAPVPGSCPQDHLDAVLLPAAAERGATVTFGTELTGLRQDADGVTATVCGPAGERRVRADYLVAADGVGSTVRGLLGIGSDGPGQVGRRTLNILFRADLSAVVPHVPVLTDITHPDAAGRLATLDGQRRWALHVIVGDGEGYDEERCRSLIRTAVGVPDLDVEVLNALPWRPTARVARRFQDGRVFLVGDAAHTVPPQGAFGLNSGIADAHNLAWKLAAVLRDQAGATLLDSYDAERRPVAVFTMEQALLRHHNPKLHWNPNAVAERAAAGAASAPVVHLGYRYASSAVVGGSRDLPSLEDITGLLDGTPGSRIPHRWLRLNGADASTLDLIGSRFTLFAGPAAPGWTEAAPAAAARVGVPVNVHRVGSADLADPSGTWHEDVGIGARGALLARPDGFVAWRTDTYPADAAEAVQAVLAQVTGRTAMLPQRLATASR</sequence>
<dbReference type="InterPro" id="IPR050641">
    <property type="entry name" value="RIFMO-like"/>
</dbReference>
<evidence type="ECO:0000259" key="4">
    <source>
        <dbReference type="Pfam" id="PF01494"/>
    </source>
</evidence>
<reference evidence="6" key="1">
    <citation type="journal article" date="2019" name="Int. J. Syst. Evol. Microbiol.">
        <title>The Global Catalogue of Microorganisms (GCM) 10K type strain sequencing project: providing services to taxonomists for standard genome sequencing and annotation.</title>
        <authorList>
            <consortium name="The Broad Institute Genomics Platform"/>
            <consortium name="The Broad Institute Genome Sequencing Center for Infectious Disease"/>
            <person name="Wu L."/>
            <person name="Ma J."/>
        </authorList>
    </citation>
    <scope>NUCLEOTIDE SEQUENCE [LARGE SCALE GENOMIC DNA]</scope>
    <source>
        <strain evidence="6">JCM 16702</strain>
    </source>
</reference>
<dbReference type="Proteomes" id="UP001500683">
    <property type="component" value="Unassembled WGS sequence"/>
</dbReference>
<accession>A0ABP7V2N2</accession>
<dbReference type="RefSeq" id="WP_344940593.1">
    <property type="nucleotide sequence ID" value="NZ_BAAAZG010000001.1"/>
</dbReference>
<dbReference type="Pfam" id="PF01494">
    <property type="entry name" value="FAD_binding_3"/>
    <property type="match status" value="1"/>
</dbReference>
<keyword evidence="2" id="KW-0285">Flavoprotein</keyword>
<evidence type="ECO:0000256" key="2">
    <source>
        <dbReference type="ARBA" id="ARBA00022630"/>
    </source>
</evidence>
<dbReference type="PANTHER" id="PTHR43004:SF19">
    <property type="entry name" value="BINDING MONOOXYGENASE, PUTATIVE (JCVI)-RELATED"/>
    <property type="match status" value="1"/>
</dbReference>
<evidence type="ECO:0000256" key="3">
    <source>
        <dbReference type="ARBA" id="ARBA00022827"/>
    </source>
</evidence>
<proteinExistence type="predicted"/>
<organism evidence="5 6">
    <name type="scientific">Actinomadura miaoliensis</name>
    <dbReference type="NCBI Taxonomy" id="430685"/>
    <lineage>
        <taxon>Bacteria</taxon>
        <taxon>Bacillati</taxon>
        <taxon>Actinomycetota</taxon>
        <taxon>Actinomycetes</taxon>
        <taxon>Streptosporangiales</taxon>
        <taxon>Thermomonosporaceae</taxon>
        <taxon>Actinomadura</taxon>
    </lineage>
</organism>